<evidence type="ECO:0000256" key="9">
    <source>
        <dbReference type="ARBA" id="ARBA00022833"/>
    </source>
</evidence>
<keyword evidence="11 13" id="KW-0560">Oxidoreductase</keyword>
<dbReference type="RefSeq" id="WP_011480136.1">
    <property type="nucleotide sequence ID" value="NC_007947.1"/>
</dbReference>
<evidence type="ECO:0000256" key="6">
    <source>
        <dbReference type="ARBA" id="ARBA00022619"/>
    </source>
</evidence>
<dbReference type="KEGG" id="mfa:Mfla_1915"/>
<dbReference type="PIRSF" id="PIRSF006769">
    <property type="entry name" value="RibD"/>
    <property type="match status" value="1"/>
</dbReference>
<comment type="catalytic activity">
    <reaction evidence="13">
        <text>5-amino-6-(5-phospho-D-ribitylamino)uracil + NADP(+) = 5-amino-6-(5-phospho-D-ribosylamino)uracil + NADPH + H(+)</text>
        <dbReference type="Rhea" id="RHEA:17845"/>
        <dbReference type="ChEBI" id="CHEBI:15378"/>
        <dbReference type="ChEBI" id="CHEBI:57783"/>
        <dbReference type="ChEBI" id="CHEBI:58349"/>
        <dbReference type="ChEBI" id="CHEBI:58421"/>
        <dbReference type="ChEBI" id="CHEBI:58453"/>
        <dbReference type="EC" id="1.1.1.193"/>
    </reaction>
</comment>
<dbReference type="STRING" id="265072.Mfla_1915"/>
<dbReference type="InterPro" id="IPR002125">
    <property type="entry name" value="CMP_dCMP_dom"/>
</dbReference>
<dbReference type="SUPFAM" id="SSF53597">
    <property type="entry name" value="Dihydrofolate reductase-like"/>
    <property type="match status" value="1"/>
</dbReference>
<dbReference type="SUPFAM" id="SSF53927">
    <property type="entry name" value="Cytidine deaminase-like"/>
    <property type="match status" value="1"/>
</dbReference>
<feature type="binding site" evidence="15">
    <location>
        <position position="183"/>
    </location>
    <ligand>
        <name>substrate</name>
    </ligand>
</feature>
<keyword evidence="19" id="KW-1185">Reference proteome</keyword>
<keyword evidence="8 13" id="KW-0378">Hydrolase</keyword>
<evidence type="ECO:0000256" key="2">
    <source>
        <dbReference type="ARBA" id="ARBA00004882"/>
    </source>
</evidence>
<keyword evidence="12" id="KW-0511">Multifunctional enzyme</keyword>
<dbReference type="InterPro" id="IPR050765">
    <property type="entry name" value="Riboflavin_Biosynth_HTPR"/>
</dbReference>
<comment type="pathway">
    <text evidence="3 13">Cofactor biosynthesis; riboflavin biosynthesis; 5-amino-6-(D-ribitylamino)uracil from GTP: step 3/4.</text>
</comment>
<feature type="binding site" evidence="16">
    <location>
        <position position="97"/>
    </location>
    <ligand>
        <name>Zn(2+)</name>
        <dbReference type="ChEBI" id="CHEBI:29105"/>
        <note>catalytic</note>
    </ligand>
</feature>
<evidence type="ECO:0000313" key="18">
    <source>
        <dbReference type="EMBL" id="ABE50182.1"/>
    </source>
</evidence>
<dbReference type="InterPro" id="IPR016193">
    <property type="entry name" value="Cytidine_deaminase-like"/>
</dbReference>
<evidence type="ECO:0000256" key="8">
    <source>
        <dbReference type="ARBA" id="ARBA00022801"/>
    </source>
</evidence>
<dbReference type="InterPro" id="IPR011549">
    <property type="entry name" value="RibD_C"/>
</dbReference>
<keyword evidence="7 13" id="KW-0479">Metal-binding</keyword>
<dbReference type="PROSITE" id="PS00903">
    <property type="entry name" value="CYT_DCMP_DEAMINASES_1"/>
    <property type="match status" value="1"/>
</dbReference>
<dbReference type="NCBIfam" id="TIGR00326">
    <property type="entry name" value="eubact_ribD"/>
    <property type="match status" value="1"/>
</dbReference>
<dbReference type="PANTHER" id="PTHR38011">
    <property type="entry name" value="DIHYDROFOLATE REDUCTASE FAMILY PROTEIN (AFU_ORTHOLOGUE AFUA_8G06820)"/>
    <property type="match status" value="1"/>
</dbReference>
<evidence type="ECO:0000256" key="14">
    <source>
        <dbReference type="PIRSR" id="PIRSR006769-1"/>
    </source>
</evidence>
<dbReference type="GO" id="GO:0009231">
    <property type="term" value="P:riboflavin biosynthetic process"/>
    <property type="evidence" value="ECO:0007669"/>
    <property type="project" value="UniProtKB-UniPathway"/>
</dbReference>
<dbReference type="InterPro" id="IPR016192">
    <property type="entry name" value="APOBEC/CMP_deaminase_Zn-bd"/>
</dbReference>
<dbReference type="FunFam" id="3.40.140.10:FF:000025">
    <property type="entry name" value="Riboflavin biosynthesis protein RibD"/>
    <property type="match status" value="1"/>
</dbReference>
<evidence type="ECO:0000256" key="16">
    <source>
        <dbReference type="PIRSR" id="PIRSR006769-3"/>
    </source>
</evidence>
<evidence type="ECO:0000256" key="3">
    <source>
        <dbReference type="ARBA" id="ARBA00004910"/>
    </source>
</evidence>
<dbReference type="CDD" id="cd01284">
    <property type="entry name" value="Riboflavin_deaminase-reductase"/>
    <property type="match status" value="1"/>
</dbReference>
<comment type="pathway">
    <text evidence="2 13">Cofactor biosynthesis; riboflavin biosynthesis; 5-amino-6-(D-ribitylamino)uracil from GTP: step 2/4.</text>
</comment>
<dbReference type="InterPro" id="IPR004794">
    <property type="entry name" value="Eubact_RibD"/>
</dbReference>
<feature type="binding site" evidence="15">
    <location>
        <position position="308"/>
    </location>
    <ligand>
        <name>substrate</name>
    </ligand>
</feature>
<feature type="binding site" evidence="15">
    <location>
        <position position="167"/>
    </location>
    <ligand>
        <name>substrate</name>
    </ligand>
</feature>
<dbReference type="Pfam" id="PF01872">
    <property type="entry name" value="RibD_C"/>
    <property type="match status" value="1"/>
</dbReference>
<feature type="binding site" evidence="15">
    <location>
        <position position="197"/>
    </location>
    <ligand>
        <name>substrate</name>
    </ligand>
</feature>
<evidence type="ECO:0000256" key="12">
    <source>
        <dbReference type="ARBA" id="ARBA00023268"/>
    </source>
</evidence>
<evidence type="ECO:0000256" key="13">
    <source>
        <dbReference type="PIRNR" id="PIRNR006769"/>
    </source>
</evidence>
<evidence type="ECO:0000256" key="1">
    <source>
        <dbReference type="ARBA" id="ARBA00002151"/>
    </source>
</evidence>
<feature type="binding site" evidence="15">
    <location>
        <position position="213"/>
    </location>
    <ligand>
        <name>NADP(+)</name>
        <dbReference type="ChEBI" id="CHEBI:58349"/>
    </ligand>
</feature>
<evidence type="ECO:0000256" key="7">
    <source>
        <dbReference type="ARBA" id="ARBA00022723"/>
    </source>
</evidence>
<comment type="cofactor">
    <cofactor evidence="13 16">
        <name>Zn(2+)</name>
        <dbReference type="ChEBI" id="CHEBI:29105"/>
    </cofactor>
    <text evidence="13 16">Binds 1 zinc ion.</text>
</comment>
<feature type="binding site" evidence="15">
    <location>
        <position position="217"/>
    </location>
    <ligand>
        <name>substrate</name>
    </ligand>
</feature>
<keyword evidence="6 13" id="KW-0686">Riboflavin biosynthesis</keyword>
<dbReference type="UniPathway" id="UPA00275">
    <property type="reaction ID" value="UER00401"/>
</dbReference>
<dbReference type="Proteomes" id="UP000002440">
    <property type="component" value="Chromosome"/>
</dbReference>
<dbReference type="EC" id="3.5.4.26" evidence="13"/>
<feature type="binding site" evidence="16">
    <location>
        <position position="88"/>
    </location>
    <ligand>
        <name>Zn(2+)</name>
        <dbReference type="ChEBI" id="CHEBI:29105"/>
        <note>catalytic</note>
    </ligand>
</feature>
<comment type="function">
    <text evidence="1 13">Converts 2,5-diamino-6-(ribosylamino)-4(3h)-pyrimidinone 5'-phosphate into 5-amino-6-(ribosylamino)-2,4(1h,3h)-pyrimidinedione 5'-phosphate.</text>
</comment>
<protein>
    <recommendedName>
        <fullName evidence="13">Riboflavin biosynthesis protein RibD</fullName>
    </recommendedName>
    <domain>
        <recommendedName>
            <fullName evidence="13">Diaminohydroxyphosphoribosylaminopyrimidine deaminase</fullName>
            <shortName evidence="13">DRAP deaminase</shortName>
            <ecNumber evidence="13">3.5.4.26</ecNumber>
        </recommendedName>
        <alternativeName>
            <fullName evidence="13">Riboflavin-specific deaminase</fullName>
        </alternativeName>
    </domain>
    <domain>
        <recommendedName>
            <fullName evidence="13">5-amino-6-(5-phosphoribosylamino)uracil reductase</fullName>
            <ecNumber evidence="13">1.1.1.193</ecNumber>
        </recommendedName>
        <alternativeName>
            <fullName evidence="13">HTP reductase</fullName>
        </alternativeName>
    </domain>
</protein>
<dbReference type="InterPro" id="IPR024072">
    <property type="entry name" value="DHFR-like_dom_sf"/>
</dbReference>
<dbReference type="eggNOG" id="COG0117">
    <property type="taxonomic scope" value="Bacteria"/>
</dbReference>
<dbReference type="EC" id="1.1.1.193" evidence="13"/>
<keyword evidence="9 13" id="KW-0862">Zinc</keyword>
<feature type="binding site" evidence="15">
    <location>
        <position position="181"/>
    </location>
    <ligand>
        <name>substrate</name>
    </ligand>
</feature>
<dbReference type="PANTHER" id="PTHR38011:SF7">
    <property type="entry name" value="2,5-DIAMINO-6-RIBOSYLAMINO-4(3H)-PYRIMIDINONE 5'-PHOSPHATE REDUCTASE"/>
    <property type="match status" value="1"/>
</dbReference>
<dbReference type="GO" id="GO:0050661">
    <property type="term" value="F:NADP binding"/>
    <property type="evidence" value="ECO:0007669"/>
    <property type="project" value="InterPro"/>
</dbReference>
<evidence type="ECO:0000256" key="11">
    <source>
        <dbReference type="ARBA" id="ARBA00023002"/>
    </source>
</evidence>
<accession>Q1H005</accession>
<feature type="binding site" evidence="15">
    <location>
        <begin position="310"/>
        <end position="316"/>
    </location>
    <ligand>
        <name>NADP(+)</name>
        <dbReference type="ChEBI" id="CHEBI:58349"/>
    </ligand>
</feature>
<feature type="binding site" evidence="15">
    <location>
        <position position="209"/>
    </location>
    <ligand>
        <name>NADP(+)</name>
        <dbReference type="ChEBI" id="CHEBI:58349"/>
    </ligand>
</feature>
<evidence type="ECO:0000256" key="4">
    <source>
        <dbReference type="ARBA" id="ARBA00005259"/>
    </source>
</evidence>
<evidence type="ECO:0000313" key="19">
    <source>
        <dbReference type="Proteomes" id="UP000002440"/>
    </source>
</evidence>
<evidence type="ECO:0000256" key="5">
    <source>
        <dbReference type="ARBA" id="ARBA00007417"/>
    </source>
</evidence>
<comment type="similarity">
    <text evidence="5 13">In the C-terminal section; belongs to the HTP reductase family.</text>
</comment>
<evidence type="ECO:0000256" key="10">
    <source>
        <dbReference type="ARBA" id="ARBA00022857"/>
    </source>
</evidence>
<dbReference type="GO" id="GO:0008835">
    <property type="term" value="F:diaminohydroxyphosphoribosylaminopyrimidine deaminase activity"/>
    <property type="evidence" value="ECO:0007669"/>
    <property type="project" value="UniProtKB-EC"/>
</dbReference>
<dbReference type="eggNOG" id="COG1985">
    <property type="taxonomic scope" value="Bacteria"/>
</dbReference>
<feature type="domain" description="CMP/dCMP-type deaminase" evidence="17">
    <location>
        <begin position="14"/>
        <end position="136"/>
    </location>
</feature>
<feature type="active site" description="Proton donor" evidence="14">
    <location>
        <position position="65"/>
    </location>
</feature>
<dbReference type="OrthoDB" id="9800865at2"/>
<dbReference type="Gene3D" id="3.40.430.10">
    <property type="entry name" value="Dihydrofolate Reductase, subunit A"/>
    <property type="match status" value="1"/>
</dbReference>
<feature type="binding site" evidence="16">
    <location>
        <position position="63"/>
    </location>
    <ligand>
        <name>Zn(2+)</name>
        <dbReference type="ChEBI" id="CHEBI:29105"/>
        <note>catalytic</note>
    </ligand>
</feature>
<name>Q1H005_METFK</name>
<comment type="catalytic activity">
    <reaction evidence="13">
        <text>2,5-diamino-6-hydroxy-4-(5-phosphoribosylamino)-pyrimidine + H2O + H(+) = 5-amino-6-(5-phospho-D-ribosylamino)uracil + NH4(+)</text>
        <dbReference type="Rhea" id="RHEA:21868"/>
        <dbReference type="ChEBI" id="CHEBI:15377"/>
        <dbReference type="ChEBI" id="CHEBI:15378"/>
        <dbReference type="ChEBI" id="CHEBI:28938"/>
        <dbReference type="ChEBI" id="CHEBI:58453"/>
        <dbReference type="ChEBI" id="CHEBI:58614"/>
        <dbReference type="EC" id="3.5.4.26"/>
    </reaction>
</comment>
<gene>
    <name evidence="18" type="ordered locus">Mfla_1915</name>
</gene>
<dbReference type="PROSITE" id="PS51747">
    <property type="entry name" value="CYT_DCMP_DEAMINASES_2"/>
    <property type="match status" value="1"/>
</dbReference>
<sequence>MAGMNTFTSPEFSASDHHYMNLALREAARGLYSTSPNPRVGCVIVKDGKVVGRGAHLRAGEPHAEVHALRMAGGQAAGADAYVTLEPCSHFGRTPPCADALVKAGVRRVVAAMQDPNPLVSGSGLKRLSTHGIEVAYGLLEHEARELNAGFISRMTRQRPWVRSKIAASLDGKTGLNNGQSKWITGPSARQHVQQWRAQSCAILTGVGTVLADDPMLTVRDVTLLQQRHGVQPWRVIVDSQLRTPPAAATLQAGRVLIAHAASLPVQEKALRDAGAELIAMPGPSGRVDLEALLHALAQRQINDVMVEAGARLNGSLLYGGLVDELLLYYAPVLLGGGARDMFTMPALQEMQQKIQLHALDFRQVGADWFVRAKPVK</sequence>
<dbReference type="InterPro" id="IPR002734">
    <property type="entry name" value="RibDG_C"/>
</dbReference>
<evidence type="ECO:0000259" key="17">
    <source>
        <dbReference type="PROSITE" id="PS51747"/>
    </source>
</evidence>
<dbReference type="GO" id="GO:0008703">
    <property type="term" value="F:5-amino-6-(5-phosphoribosylamino)uracil reductase activity"/>
    <property type="evidence" value="ECO:0007669"/>
    <property type="project" value="UniProtKB-EC"/>
</dbReference>
<feature type="binding site" evidence="15">
    <location>
        <position position="220"/>
    </location>
    <ligand>
        <name>substrate</name>
    </ligand>
</feature>
<evidence type="ECO:0000256" key="15">
    <source>
        <dbReference type="PIRSR" id="PIRSR006769-2"/>
    </source>
</evidence>
<comment type="similarity">
    <text evidence="4 13">In the N-terminal section; belongs to the cytidine and deoxycytidylate deaminase family.</text>
</comment>
<dbReference type="Gene3D" id="3.40.140.10">
    <property type="entry name" value="Cytidine Deaminase, domain 2"/>
    <property type="match status" value="1"/>
</dbReference>
<dbReference type="NCBIfam" id="TIGR00227">
    <property type="entry name" value="ribD_Cterm"/>
    <property type="match status" value="1"/>
</dbReference>
<proteinExistence type="inferred from homology"/>
<dbReference type="EMBL" id="CP000284">
    <property type="protein sequence ID" value="ABE50182.1"/>
    <property type="molecule type" value="Genomic_DNA"/>
</dbReference>
<dbReference type="GO" id="GO:0008270">
    <property type="term" value="F:zinc ion binding"/>
    <property type="evidence" value="ECO:0007669"/>
    <property type="project" value="InterPro"/>
</dbReference>
<reference evidence="18 19" key="1">
    <citation type="submission" date="2006-03" db="EMBL/GenBank/DDBJ databases">
        <title>Complete sequence of Methylobacillus flagellatus KT.</title>
        <authorList>
            <consortium name="US DOE Joint Genome Institute"/>
            <person name="Copeland A."/>
            <person name="Lucas S."/>
            <person name="Lapidus A."/>
            <person name="Barry K."/>
            <person name="Detter J.C."/>
            <person name="Glavina del Rio T."/>
            <person name="Hammon N."/>
            <person name="Israni S."/>
            <person name="Dalin E."/>
            <person name="Tice H."/>
            <person name="Pitluck S."/>
            <person name="Brettin T."/>
            <person name="Bruce D."/>
            <person name="Han C."/>
            <person name="Tapia R."/>
            <person name="Saunders E."/>
            <person name="Gilna P."/>
            <person name="Schmutz J."/>
            <person name="Larimer F."/>
            <person name="Land M."/>
            <person name="Kyrpides N."/>
            <person name="Anderson I."/>
            <person name="Richardson P."/>
        </authorList>
    </citation>
    <scope>NUCLEOTIDE SEQUENCE [LARGE SCALE GENOMIC DNA]</scope>
    <source>
        <strain evidence="19">KT / ATCC 51484 / DSM 6875</strain>
    </source>
</reference>
<dbReference type="Pfam" id="PF00383">
    <property type="entry name" value="dCMP_cyt_deam_1"/>
    <property type="match status" value="1"/>
</dbReference>
<feature type="binding site" evidence="15">
    <location>
        <position position="240"/>
    </location>
    <ligand>
        <name>NADP(+)</name>
        <dbReference type="ChEBI" id="CHEBI:58349"/>
    </ligand>
</feature>
<dbReference type="HOGENOM" id="CLU_036590_1_2_4"/>
<keyword evidence="10 13" id="KW-0521">NADP</keyword>
<dbReference type="AlphaFoldDB" id="Q1H005"/>
<organism evidence="18 19">
    <name type="scientific">Methylobacillus flagellatus (strain ATCC 51484 / DSM 6875 / VKM B-1610 / KT)</name>
    <dbReference type="NCBI Taxonomy" id="265072"/>
    <lineage>
        <taxon>Bacteria</taxon>
        <taxon>Pseudomonadati</taxon>
        <taxon>Pseudomonadota</taxon>
        <taxon>Betaproteobacteria</taxon>
        <taxon>Nitrosomonadales</taxon>
        <taxon>Methylophilaceae</taxon>
        <taxon>Methylobacillus</taxon>
    </lineage>
</organism>